<dbReference type="RefSeq" id="WP_129587857.1">
    <property type="nucleotide sequence ID" value="NZ_FXBM01000001.1"/>
</dbReference>
<evidence type="ECO:0000313" key="6">
    <source>
        <dbReference type="Proteomes" id="UP000193711"/>
    </source>
</evidence>
<keyword evidence="2" id="KW-0238">DNA-binding</keyword>
<feature type="domain" description="HTH araC/xylS-type" evidence="4">
    <location>
        <begin position="214"/>
        <end position="308"/>
    </location>
</feature>
<keyword evidence="6" id="KW-1185">Reference proteome</keyword>
<dbReference type="PANTHER" id="PTHR46796">
    <property type="entry name" value="HTH-TYPE TRANSCRIPTIONAL ACTIVATOR RHAS-RELATED"/>
    <property type="match status" value="1"/>
</dbReference>
<sequence>MQSRSRLGAAEAGSTRGVALSGRDARAWLADRGWDPVPGDARPLRLFADEVRLGSYRVARVWHTPFRIRNVRGRPDPERPGIELVTVVDGSLAVGGADGESSVAKGSSILLPLDSAVEISSTEPTGRVEFSLPLRDPLGSSALPSAATVLDPSDFSRILVVLASSILASPLTPAANGYPQLMNAVEDAALAFLRSTAAAERTGYVSSAEAALFSRAVDIIDEEAGDPSFTVAVLARRLRVSAQRVGQVFAAQGSTAQAHVRAVRVARATRLLEERRVTSADERESIARAAGFRTARTMAASMRSAGQS</sequence>
<dbReference type="Proteomes" id="UP000193711">
    <property type="component" value="Unassembled WGS sequence"/>
</dbReference>
<dbReference type="AlphaFoldDB" id="A0A1X7MZK4"/>
<dbReference type="InterPro" id="IPR018060">
    <property type="entry name" value="HTH_AraC"/>
</dbReference>
<keyword evidence="3" id="KW-0804">Transcription</keyword>
<evidence type="ECO:0000256" key="1">
    <source>
        <dbReference type="ARBA" id="ARBA00023015"/>
    </source>
</evidence>
<evidence type="ECO:0000256" key="3">
    <source>
        <dbReference type="ARBA" id="ARBA00023163"/>
    </source>
</evidence>
<evidence type="ECO:0000259" key="4">
    <source>
        <dbReference type="PROSITE" id="PS01124"/>
    </source>
</evidence>
<accession>A0A1X7MZK4</accession>
<dbReference type="GO" id="GO:0043565">
    <property type="term" value="F:sequence-specific DNA binding"/>
    <property type="evidence" value="ECO:0007669"/>
    <property type="project" value="InterPro"/>
</dbReference>
<dbReference type="InterPro" id="IPR050204">
    <property type="entry name" value="AraC_XylS_family_regulators"/>
</dbReference>
<gene>
    <name evidence="5" type="ORF">SAMN06295885_0363</name>
</gene>
<evidence type="ECO:0000256" key="2">
    <source>
        <dbReference type="ARBA" id="ARBA00023125"/>
    </source>
</evidence>
<dbReference type="GO" id="GO:0003700">
    <property type="term" value="F:DNA-binding transcription factor activity"/>
    <property type="evidence" value="ECO:0007669"/>
    <property type="project" value="InterPro"/>
</dbReference>
<protein>
    <recommendedName>
        <fullName evidence="4">HTH araC/xylS-type domain-containing protein</fullName>
    </recommendedName>
</protein>
<keyword evidence="1" id="KW-0805">Transcription regulation</keyword>
<proteinExistence type="predicted"/>
<dbReference type="Gene3D" id="1.10.10.60">
    <property type="entry name" value="Homeodomain-like"/>
    <property type="match status" value="1"/>
</dbReference>
<reference evidence="6" key="1">
    <citation type="submission" date="2017-04" db="EMBL/GenBank/DDBJ databases">
        <authorList>
            <person name="Varghese N."/>
            <person name="Submissions S."/>
        </authorList>
    </citation>
    <scope>NUCLEOTIDE SEQUENCE [LARGE SCALE GENOMIC DNA]</scope>
    <source>
        <strain evidence="6">VKM Ac-2121</strain>
    </source>
</reference>
<dbReference type="STRING" id="1891671.SAMN06295885_0363"/>
<dbReference type="EMBL" id="FXBM01000001">
    <property type="protein sequence ID" value="SMH29915.1"/>
    <property type="molecule type" value="Genomic_DNA"/>
</dbReference>
<dbReference type="OrthoDB" id="5055514at2"/>
<evidence type="ECO:0000313" key="5">
    <source>
        <dbReference type="EMBL" id="SMH29915.1"/>
    </source>
</evidence>
<organism evidence="5 6">
    <name type="scientific">Rathayibacter oskolensis</name>
    <dbReference type="NCBI Taxonomy" id="1891671"/>
    <lineage>
        <taxon>Bacteria</taxon>
        <taxon>Bacillati</taxon>
        <taxon>Actinomycetota</taxon>
        <taxon>Actinomycetes</taxon>
        <taxon>Micrococcales</taxon>
        <taxon>Microbacteriaceae</taxon>
        <taxon>Rathayibacter</taxon>
    </lineage>
</organism>
<dbReference type="PROSITE" id="PS01124">
    <property type="entry name" value="HTH_ARAC_FAMILY_2"/>
    <property type="match status" value="1"/>
</dbReference>
<name>A0A1X7MZK4_9MICO</name>